<comment type="caution">
    <text evidence="1">The sequence shown here is derived from an EMBL/GenBank/DDBJ whole genome shotgun (WGS) entry which is preliminary data.</text>
</comment>
<dbReference type="Proteomes" id="UP000287033">
    <property type="component" value="Unassembled WGS sequence"/>
</dbReference>
<sequence>MSRRSLDTVKGGRDRERLRSRDLLLAHAPLAHINHSERNSSRDERRLPVLMHFPAPNRGSGATGHARCRCKKKEKQNKSGGVAFAACAC</sequence>
<gene>
    <name evidence="1" type="ORF">chiPu_0026619</name>
</gene>
<evidence type="ECO:0000313" key="2">
    <source>
        <dbReference type="Proteomes" id="UP000287033"/>
    </source>
</evidence>
<organism evidence="1 2">
    <name type="scientific">Chiloscyllium punctatum</name>
    <name type="common">Brownbanded bambooshark</name>
    <name type="synonym">Hemiscyllium punctatum</name>
    <dbReference type="NCBI Taxonomy" id="137246"/>
    <lineage>
        <taxon>Eukaryota</taxon>
        <taxon>Metazoa</taxon>
        <taxon>Chordata</taxon>
        <taxon>Craniata</taxon>
        <taxon>Vertebrata</taxon>
        <taxon>Chondrichthyes</taxon>
        <taxon>Elasmobranchii</taxon>
        <taxon>Galeomorphii</taxon>
        <taxon>Galeoidea</taxon>
        <taxon>Orectolobiformes</taxon>
        <taxon>Hemiscylliidae</taxon>
        <taxon>Chiloscyllium</taxon>
    </lineage>
</organism>
<evidence type="ECO:0000313" key="1">
    <source>
        <dbReference type="EMBL" id="GCC42578.1"/>
    </source>
</evidence>
<accession>A0A401TIX0</accession>
<protein>
    <submittedName>
        <fullName evidence="1">Uncharacterized protein</fullName>
    </submittedName>
</protein>
<name>A0A401TIX0_CHIPU</name>
<reference evidence="1 2" key="1">
    <citation type="journal article" date="2018" name="Nat. Ecol. Evol.">
        <title>Shark genomes provide insights into elasmobranch evolution and the origin of vertebrates.</title>
        <authorList>
            <person name="Hara Y"/>
            <person name="Yamaguchi K"/>
            <person name="Onimaru K"/>
            <person name="Kadota M"/>
            <person name="Koyanagi M"/>
            <person name="Keeley SD"/>
            <person name="Tatsumi K"/>
            <person name="Tanaka K"/>
            <person name="Motone F"/>
            <person name="Kageyama Y"/>
            <person name="Nozu R"/>
            <person name="Adachi N"/>
            <person name="Nishimura O"/>
            <person name="Nakagawa R"/>
            <person name="Tanegashima C"/>
            <person name="Kiyatake I"/>
            <person name="Matsumoto R"/>
            <person name="Murakumo K"/>
            <person name="Nishida K"/>
            <person name="Terakita A"/>
            <person name="Kuratani S"/>
            <person name="Sato K"/>
            <person name="Hyodo S Kuraku.S."/>
        </authorList>
    </citation>
    <scope>NUCLEOTIDE SEQUENCE [LARGE SCALE GENOMIC DNA]</scope>
</reference>
<keyword evidence="2" id="KW-1185">Reference proteome</keyword>
<dbReference type="AlphaFoldDB" id="A0A401TIX0"/>
<dbReference type="EMBL" id="BEZZ01084092">
    <property type="protein sequence ID" value="GCC42578.1"/>
    <property type="molecule type" value="Genomic_DNA"/>
</dbReference>
<proteinExistence type="predicted"/>